<dbReference type="Proteomes" id="UP001172082">
    <property type="component" value="Unassembled WGS sequence"/>
</dbReference>
<feature type="domain" description="Exonuclease VII large subunit C-terminal" evidence="6">
    <location>
        <begin position="134"/>
        <end position="427"/>
    </location>
</feature>
<dbReference type="EMBL" id="JAUJEA010000014">
    <property type="protein sequence ID" value="MDN5204998.1"/>
    <property type="molecule type" value="Genomic_DNA"/>
</dbReference>
<reference evidence="8" key="1">
    <citation type="submission" date="2023-06" db="EMBL/GenBank/DDBJ databases">
        <title>Genomic of Parafulvivirga corallium.</title>
        <authorList>
            <person name="Wang G."/>
        </authorList>
    </citation>
    <scope>NUCLEOTIDE SEQUENCE</scope>
    <source>
        <strain evidence="8">BMA10</strain>
    </source>
</reference>
<accession>A0ABT8KXX8</accession>
<gene>
    <name evidence="8" type="primary">xseA</name>
    <name evidence="8" type="ORF">QQ008_26650</name>
</gene>
<comment type="subcellular location">
    <subcellularLocation>
        <location evidence="5">Cytoplasm</location>
    </subcellularLocation>
</comment>
<evidence type="ECO:0000313" key="8">
    <source>
        <dbReference type="EMBL" id="MDN5204998.1"/>
    </source>
</evidence>
<name>A0ABT8KXX8_9BACT</name>
<evidence type="ECO:0000313" key="9">
    <source>
        <dbReference type="Proteomes" id="UP001172082"/>
    </source>
</evidence>
<comment type="similarity">
    <text evidence="5">Belongs to the XseA family.</text>
</comment>
<keyword evidence="1" id="KW-0963">Cytoplasm</keyword>
<dbReference type="PANTHER" id="PTHR30008">
    <property type="entry name" value="EXODEOXYRIBONUCLEASE 7 LARGE SUBUNIT"/>
    <property type="match status" value="1"/>
</dbReference>
<comment type="caution">
    <text evidence="8">The sequence shown here is derived from an EMBL/GenBank/DDBJ whole genome shotgun (WGS) entry which is preliminary data.</text>
</comment>
<keyword evidence="4 5" id="KW-0269">Exonuclease</keyword>
<evidence type="ECO:0000256" key="1">
    <source>
        <dbReference type="ARBA" id="ARBA00022490"/>
    </source>
</evidence>
<protein>
    <recommendedName>
        <fullName evidence="5">Exodeoxyribonuclease 7 large subunit</fullName>
        <ecNumber evidence="5">3.1.11.6</ecNumber>
    </recommendedName>
</protein>
<dbReference type="EC" id="3.1.11.6" evidence="5"/>
<evidence type="ECO:0000256" key="5">
    <source>
        <dbReference type="RuleBase" id="RU004355"/>
    </source>
</evidence>
<dbReference type="Pfam" id="PF02601">
    <property type="entry name" value="Exonuc_VII_L"/>
    <property type="match status" value="1"/>
</dbReference>
<comment type="catalytic activity">
    <reaction evidence="5">
        <text>Exonucleolytic cleavage in either 5'- to 3'- or 3'- to 5'-direction to yield nucleoside 5'-phosphates.</text>
        <dbReference type="EC" id="3.1.11.6"/>
    </reaction>
</comment>
<dbReference type="PANTHER" id="PTHR30008:SF0">
    <property type="entry name" value="EXODEOXYRIBONUCLEASE 7 LARGE SUBUNIT"/>
    <property type="match status" value="1"/>
</dbReference>
<dbReference type="CDD" id="cd04489">
    <property type="entry name" value="ExoVII_LU_OBF"/>
    <property type="match status" value="1"/>
</dbReference>
<dbReference type="GO" id="GO:0008855">
    <property type="term" value="F:exodeoxyribonuclease VII activity"/>
    <property type="evidence" value="ECO:0007669"/>
    <property type="project" value="UniProtKB-EC"/>
</dbReference>
<dbReference type="NCBIfam" id="TIGR00237">
    <property type="entry name" value="xseA"/>
    <property type="match status" value="1"/>
</dbReference>
<dbReference type="Pfam" id="PF13742">
    <property type="entry name" value="tRNA_anti_2"/>
    <property type="match status" value="1"/>
</dbReference>
<dbReference type="InterPro" id="IPR003753">
    <property type="entry name" value="Exonuc_VII_L"/>
</dbReference>
<evidence type="ECO:0000256" key="4">
    <source>
        <dbReference type="ARBA" id="ARBA00022839"/>
    </source>
</evidence>
<feature type="domain" description="OB-fold nucleic acid binding" evidence="7">
    <location>
        <begin position="5"/>
        <end position="110"/>
    </location>
</feature>
<evidence type="ECO:0000259" key="7">
    <source>
        <dbReference type="Pfam" id="PF13742"/>
    </source>
</evidence>
<dbReference type="InterPro" id="IPR020579">
    <property type="entry name" value="Exonuc_VII_lsu_C"/>
</dbReference>
<evidence type="ECO:0000256" key="3">
    <source>
        <dbReference type="ARBA" id="ARBA00022801"/>
    </source>
</evidence>
<evidence type="ECO:0000256" key="2">
    <source>
        <dbReference type="ARBA" id="ARBA00022722"/>
    </source>
</evidence>
<keyword evidence="3 5" id="KW-0378">Hydrolase</keyword>
<organism evidence="8 9">
    <name type="scientific">Splendidivirga corallicola</name>
    <dbReference type="NCBI Taxonomy" id="3051826"/>
    <lineage>
        <taxon>Bacteria</taxon>
        <taxon>Pseudomonadati</taxon>
        <taxon>Bacteroidota</taxon>
        <taxon>Cytophagia</taxon>
        <taxon>Cytophagales</taxon>
        <taxon>Splendidivirgaceae</taxon>
        <taxon>Splendidivirga</taxon>
    </lineage>
</organism>
<proteinExistence type="inferred from homology"/>
<dbReference type="InterPro" id="IPR025824">
    <property type="entry name" value="OB-fold_nuc-bd_dom"/>
</dbReference>
<evidence type="ECO:0000259" key="6">
    <source>
        <dbReference type="Pfam" id="PF02601"/>
    </source>
</evidence>
<sequence length="435" mass="49243">MDQLSLLELNTIIKQALDLNLEPSYWVVAEIGEMRLNQKGHCYMELVEKEGETVKAKIRANIWAYNYRNLSGWFEAITHQSLQPGIKILANVQVNFHELYGLSLNIKDIDPNFTLGERARKKQEVIAQLVEDGVFDMNKEQELPLVPQNIAVISSPTAAGYGDFNDQLTNNSGGYHFNINLFQALMQGDEAKESIIEAMHQVYEQVEDFDTLVIIRGGGSQVDLDCFDTYDLAAHVAQFPLPVITGIGHERDETIVDLVAHTKMKTPTAVAEFLLDGIKTFDDKLDQSFATLAYHTERFLQHQQHHLEQLRNQLLFISKQKIQRQQSRLDLVAQNLQHSAIMSLNAETSKLNNLENVLSKLPKQVIDNTWNKLKLLEKTIELGDPNTILQKGFSITRFNGKALKNETVSIQLGDIISTETSEQTISSKIQKIKSK</sequence>
<dbReference type="RefSeq" id="WP_346755022.1">
    <property type="nucleotide sequence ID" value="NZ_JAUJEA010000014.1"/>
</dbReference>
<keyword evidence="2 5" id="KW-0540">Nuclease</keyword>
<keyword evidence="9" id="KW-1185">Reference proteome</keyword>